<gene>
    <name evidence="1" type="ORF">MNBD_GAMMA09-2504</name>
</gene>
<organism evidence="1">
    <name type="scientific">hydrothermal vent metagenome</name>
    <dbReference type="NCBI Taxonomy" id="652676"/>
    <lineage>
        <taxon>unclassified sequences</taxon>
        <taxon>metagenomes</taxon>
        <taxon>ecological metagenomes</taxon>
    </lineage>
</organism>
<accession>A0A3B0XMM2</accession>
<proteinExistence type="predicted"/>
<sequence>MKSFLVFSGVVSALFVSSILSASEVEIISVNAECDKARECIFRVELRHADTGWDHYANFWQVMGPDGKVLVERVLHHPHVNEQPFTRSSSRVTIAANIKQVTIKAGDKPNGLNSKVYKLTLR</sequence>
<dbReference type="AlphaFoldDB" id="A0A3B0XMM2"/>
<evidence type="ECO:0000313" key="1">
    <source>
        <dbReference type="EMBL" id="VAW69538.1"/>
    </source>
</evidence>
<dbReference type="EMBL" id="UOFI01000168">
    <property type="protein sequence ID" value="VAW69538.1"/>
    <property type="molecule type" value="Genomic_DNA"/>
</dbReference>
<reference evidence="1" key="1">
    <citation type="submission" date="2018-06" db="EMBL/GenBank/DDBJ databases">
        <authorList>
            <person name="Zhirakovskaya E."/>
        </authorList>
    </citation>
    <scope>NUCLEOTIDE SEQUENCE</scope>
</reference>
<name>A0A3B0XMM2_9ZZZZ</name>
<protein>
    <submittedName>
        <fullName evidence="1">Uncharacterized protein</fullName>
    </submittedName>
</protein>